<dbReference type="SUPFAM" id="SSF52833">
    <property type="entry name" value="Thioredoxin-like"/>
    <property type="match status" value="1"/>
</dbReference>
<comment type="caution">
    <text evidence="2">The sequence shown here is derived from an EMBL/GenBank/DDBJ whole genome shotgun (WGS) entry which is preliminary data.</text>
</comment>
<dbReference type="PANTHER" id="PTHR13887:SF41">
    <property type="entry name" value="THIOREDOXIN SUPERFAMILY PROTEIN"/>
    <property type="match status" value="1"/>
</dbReference>
<name>A0ABV9QHD2_9BURK</name>
<dbReference type="InterPro" id="IPR001853">
    <property type="entry name" value="DSBA-like_thioredoxin_dom"/>
</dbReference>
<proteinExistence type="predicted"/>
<keyword evidence="3" id="KW-1185">Reference proteome</keyword>
<dbReference type="RefSeq" id="WP_382434204.1">
    <property type="nucleotide sequence ID" value="NZ_JBHSHJ010000014.1"/>
</dbReference>
<protein>
    <submittedName>
        <fullName evidence="2">DsbA family oxidoreductase</fullName>
    </submittedName>
</protein>
<evidence type="ECO:0000259" key="1">
    <source>
        <dbReference type="Pfam" id="PF01323"/>
    </source>
</evidence>
<organism evidence="2 3">
    <name type="scientific">Giesbergeria sinuosa</name>
    <dbReference type="NCBI Taxonomy" id="80883"/>
    <lineage>
        <taxon>Bacteria</taxon>
        <taxon>Pseudomonadati</taxon>
        <taxon>Pseudomonadota</taxon>
        <taxon>Betaproteobacteria</taxon>
        <taxon>Burkholderiales</taxon>
        <taxon>Comamonadaceae</taxon>
        <taxon>Giesbergeria</taxon>
    </lineage>
</organism>
<gene>
    <name evidence="2" type="ORF">ACFO6X_14125</name>
</gene>
<dbReference type="InterPro" id="IPR036249">
    <property type="entry name" value="Thioredoxin-like_sf"/>
</dbReference>
<dbReference type="EMBL" id="JBHSHJ010000014">
    <property type="protein sequence ID" value="MFC4790117.1"/>
    <property type="molecule type" value="Genomic_DNA"/>
</dbReference>
<dbReference type="PANTHER" id="PTHR13887">
    <property type="entry name" value="GLUTATHIONE S-TRANSFERASE KAPPA"/>
    <property type="match status" value="1"/>
</dbReference>
<accession>A0ABV9QHD2</accession>
<dbReference type="Proteomes" id="UP001596001">
    <property type="component" value="Unassembled WGS sequence"/>
</dbReference>
<dbReference type="Gene3D" id="3.40.30.10">
    <property type="entry name" value="Glutaredoxin"/>
    <property type="match status" value="1"/>
</dbReference>
<evidence type="ECO:0000313" key="2">
    <source>
        <dbReference type="EMBL" id="MFC4790117.1"/>
    </source>
</evidence>
<dbReference type="Pfam" id="PF01323">
    <property type="entry name" value="DSBA"/>
    <property type="match status" value="1"/>
</dbReference>
<sequence length="220" mass="24367">MPRQVHIDVYSDLICPWCLIGKQHLRQALAQAQAEEPDLQVTVQWHAVQLVAGVPDEGWDYPAFYLRRLGSAAMVHTRQAQVREAAARAGVEIHFERITRIPNTAPGHQLLAYAAQHLAPAQLDALMERLFSAFFQRGEHIGQWPTLLSIATEFSLDTRALQDWIANNQGLPEQVEVPGVPFFVFNRAQALSGAQPPATLLAAIRQTAIETTPHAVACTL</sequence>
<reference evidence="3" key="1">
    <citation type="journal article" date="2019" name="Int. J. Syst. Evol. Microbiol.">
        <title>The Global Catalogue of Microorganisms (GCM) 10K type strain sequencing project: providing services to taxonomists for standard genome sequencing and annotation.</title>
        <authorList>
            <consortium name="The Broad Institute Genomics Platform"/>
            <consortium name="The Broad Institute Genome Sequencing Center for Infectious Disease"/>
            <person name="Wu L."/>
            <person name="Ma J."/>
        </authorList>
    </citation>
    <scope>NUCLEOTIDE SEQUENCE [LARGE SCALE GENOMIC DNA]</scope>
    <source>
        <strain evidence="3">CCUG 49452</strain>
    </source>
</reference>
<evidence type="ECO:0000313" key="3">
    <source>
        <dbReference type="Proteomes" id="UP001596001"/>
    </source>
</evidence>
<feature type="domain" description="DSBA-like thioredoxin" evidence="1">
    <location>
        <begin position="7"/>
        <end position="204"/>
    </location>
</feature>
<dbReference type="CDD" id="cd03024">
    <property type="entry name" value="DsbA_FrnE"/>
    <property type="match status" value="1"/>
</dbReference>